<evidence type="ECO:0000313" key="1">
    <source>
        <dbReference type="EMBL" id="MBO8476708.1"/>
    </source>
</evidence>
<proteinExistence type="predicted"/>
<gene>
    <name evidence="1" type="ORF">IAB88_06920</name>
</gene>
<protein>
    <submittedName>
        <fullName evidence="1">Uncharacterized protein</fullName>
    </submittedName>
</protein>
<evidence type="ECO:0000313" key="2">
    <source>
        <dbReference type="Proteomes" id="UP000823598"/>
    </source>
</evidence>
<reference evidence="1" key="1">
    <citation type="submission" date="2020-10" db="EMBL/GenBank/DDBJ databases">
        <authorList>
            <person name="Gilroy R."/>
        </authorList>
    </citation>
    <scope>NUCLEOTIDE SEQUENCE</scope>
    <source>
        <strain evidence="1">6919</strain>
    </source>
</reference>
<sequence>MIDISVTIHDMLSQFGSIDIAESEFKRQINEDDNLKAAFKEWCEEMGYKERDAFRNYCEEYLQDNDSIFDTLSDYNE</sequence>
<reference evidence="1" key="2">
    <citation type="journal article" date="2021" name="PeerJ">
        <title>Extensive microbial diversity within the chicken gut microbiome revealed by metagenomics and culture.</title>
        <authorList>
            <person name="Gilroy R."/>
            <person name="Ravi A."/>
            <person name="Getino M."/>
            <person name="Pursley I."/>
            <person name="Horton D.L."/>
            <person name="Alikhan N.F."/>
            <person name="Baker D."/>
            <person name="Gharbi K."/>
            <person name="Hall N."/>
            <person name="Watson M."/>
            <person name="Adriaenssens E.M."/>
            <person name="Foster-Nyarko E."/>
            <person name="Jarju S."/>
            <person name="Secka A."/>
            <person name="Antonio M."/>
            <person name="Oren A."/>
            <person name="Chaudhuri R.R."/>
            <person name="La Ragione R."/>
            <person name="Hildebrand F."/>
            <person name="Pallen M.J."/>
        </authorList>
    </citation>
    <scope>NUCLEOTIDE SEQUENCE</scope>
    <source>
        <strain evidence="1">6919</strain>
    </source>
</reference>
<organism evidence="1 2">
    <name type="scientific">Candidatus Limisoma faecipullorum</name>
    <dbReference type="NCBI Taxonomy" id="2840854"/>
    <lineage>
        <taxon>Bacteria</taxon>
        <taxon>Pseudomonadati</taxon>
        <taxon>Bacteroidota</taxon>
        <taxon>Bacteroidia</taxon>
        <taxon>Bacteroidales</taxon>
        <taxon>Candidatus Limisoma</taxon>
    </lineage>
</organism>
<accession>A0A9D9IQ48</accession>
<name>A0A9D9IQ48_9BACT</name>
<comment type="caution">
    <text evidence="1">The sequence shown here is derived from an EMBL/GenBank/DDBJ whole genome shotgun (WGS) entry which is preliminary data.</text>
</comment>
<dbReference type="Proteomes" id="UP000823598">
    <property type="component" value="Unassembled WGS sequence"/>
</dbReference>
<dbReference type="AlphaFoldDB" id="A0A9D9IQ48"/>
<dbReference type="EMBL" id="JADIMC010000078">
    <property type="protein sequence ID" value="MBO8476708.1"/>
    <property type="molecule type" value="Genomic_DNA"/>
</dbReference>